<protein>
    <recommendedName>
        <fullName evidence="4">Lipoprotein</fullName>
    </recommendedName>
</protein>
<evidence type="ECO:0008006" key="4">
    <source>
        <dbReference type="Google" id="ProtNLM"/>
    </source>
</evidence>
<evidence type="ECO:0000313" key="2">
    <source>
        <dbReference type="EMBL" id="VVO49537.1"/>
    </source>
</evidence>
<sequence precursor="true">MKKLSSQVSPMRLVALTLLSLISTYCSSNDEPLPEDTLLNSLPESARMVVKKAMTHVNAYDRNVVSFDGRTVYEDIVGSSNLCYSKHCVNKESFPWLSLMYHHTLSVGEVFSIAYSPASSSDELFSLNGYVLQSGVKTKDYLGFHIPSGTKNQAPRTVGDFNKLTNYTFQFIYDDPKKFELYPGMDKEIALEIEMKKITDMLKSQQYEEALPRFRRVFKALDANNMEIEEVLAYYYVFTLDKTGRKNSATSLAKAYLDQWGKKGAHYSEMVEIASKQ</sequence>
<proteinExistence type="predicted"/>
<feature type="signal peptide" evidence="1">
    <location>
        <begin position="1"/>
        <end position="28"/>
    </location>
</feature>
<gene>
    <name evidence="2" type="ORF">PS862_00238</name>
</gene>
<organism evidence="2 3">
    <name type="scientific">Pseudomonas fluorescens</name>
    <dbReference type="NCBI Taxonomy" id="294"/>
    <lineage>
        <taxon>Bacteria</taxon>
        <taxon>Pseudomonadati</taxon>
        <taxon>Pseudomonadota</taxon>
        <taxon>Gammaproteobacteria</taxon>
        <taxon>Pseudomonadales</taxon>
        <taxon>Pseudomonadaceae</taxon>
        <taxon>Pseudomonas</taxon>
    </lineage>
</organism>
<dbReference type="RefSeq" id="WP_150783019.1">
    <property type="nucleotide sequence ID" value="NZ_CABVII010000001.1"/>
</dbReference>
<feature type="chain" id="PRO_5023147127" description="Lipoprotein" evidence="1">
    <location>
        <begin position="29"/>
        <end position="277"/>
    </location>
</feature>
<dbReference type="AlphaFoldDB" id="A0A5E7GFR0"/>
<evidence type="ECO:0000256" key="1">
    <source>
        <dbReference type="SAM" id="SignalP"/>
    </source>
</evidence>
<evidence type="ECO:0000313" key="3">
    <source>
        <dbReference type="Proteomes" id="UP000385207"/>
    </source>
</evidence>
<dbReference type="EMBL" id="CABVII010000001">
    <property type="protein sequence ID" value="VVO49537.1"/>
    <property type="molecule type" value="Genomic_DNA"/>
</dbReference>
<dbReference type="Proteomes" id="UP000385207">
    <property type="component" value="Unassembled WGS sequence"/>
</dbReference>
<reference evidence="2 3" key="1">
    <citation type="submission" date="2019-09" db="EMBL/GenBank/DDBJ databases">
        <authorList>
            <person name="Chandra G."/>
            <person name="Truman W A."/>
        </authorList>
    </citation>
    <scope>NUCLEOTIDE SEQUENCE [LARGE SCALE GENOMIC DNA]</scope>
    <source>
        <strain evidence="2">PS862</strain>
    </source>
</reference>
<name>A0A5E7GFR0_PSEFL</name>
<keyword evidence="1" id="KW-0732">Signal</keyword>
<accession>A0A5E7GFR0</accession>